<dbReference type="Proteomes" id="UP000078559">
    <property type="component" value="Chromosome 2"/>
</dbReference>
<evidence type="ECO:0000313" key="1">
    <source>
        <dbReference type="EMBL" id="KUI66271.1"/>
    </source>
</evidence>
<reference evidence="1" key="1">
    <citation type="submission" date="2014-12" db="EMBL/GenBank/DDBJ databases">
        <title>Genome Sequence of Valsa Canker Pathogens Uncovers a Specific Adaption of Colonization on Woody Bark.</title>
        <authorList>
            <person name="Yin Z."/>
            <person name="Liu H."/>
            <person name="Gao X."/>
            <person name="Li Z."/>
            <person name="Song N."/>
            <person name="Ke X."/>
            <person name="Dai Q."/>
            <person name="Wu Y."/>
            <person name="Sun Y."/>
            <person name="Xu J.-R."/>
            <person name="Kang Z.K."/>
            <person name="Wang L."/>
            <person name="Huang L."/>
        </authorList>
    </citation>
    <scope>NUCLEOTIDE SEQUENCE [LARGE SCALE GENOMIC DNA]</scope>
    <source>
        <strain evidence="1">03-8</strain>
    </source>
</reference>
<dbReference type="Gene3D" id="3.80.10.10">
    <property type="entry name" value="Ribonuclease Inhibitor"/>
    <property type="match status" value="1"/>
</dbReference>
<organism evidence="1 2">
    <name type="scientific">Cytospora mali</name>
    <name type="common">Apple Valsa canker fungus</name>
    <name type="synonym">Valsa mali</name>
    <dbReference type="NCBI Taxonomy" id="578113"/>
    <lineage>
        <taxon>Eukaryota</taxon>
        <taxon>Fungi</taxon>
        <taxon>Dikarya</taxon>
        <taxon>Ascomycota</taxon>
        <taxon>Pezizomycotina</taxon>
        <taxon>Sordariomycetes</taxon>
        <taxon>Sordariomycetidae</taxon>
        <taxon>Diaporthales</taxon>
        <taxon>Cytosporaceae</taxon>
        <taxon>Cytospora</taxon>
    </lineage>
</organism>
<gene>
    <name evidence="1" type="ORF">VM1G_02442</name>
</gene>
<accession>A0A194VPZ9</accession>
<keyword evidence="2" id="KW-1185">Reference proteome</keyword>
<dbReference type="OrthoDB" id="3886018at2759"/>
<name>A0A194VPZ9_CYTMA</name>
<evidence type="ECO:0008006" key="3">
    <source>
        <dbReference type="Google" id="ProtNLM"/>
    </source>
</evidence>
<dbReference type="InterPro" id="IPR032675">
    <property type="entry name" value="LRR_dom_sf"/>
</dbReference>
<dbReference type="AlphaFoldDB" id="A0A194VPZ9"/>
<dbReference type="EMBL" id="CM003099">
    <property type="protein sequence ID" value="KUI66271.1"/>
    <property type="molecule type" value="Genomic_DNA"/>
</dbReference>
<proteinExistence type="predicted"/>
<dbReference type="SUPFAM" id="SSF81383">
    <property type="entry name" value="F-box domain"/>
    <property type="match status" value="1"/>
</dbReference>
<sequence>MSHAESDTAVAMAQDHFLALPNELFDVVLTCLDLSSIKMLRLTSTQYASKCLCPAFKRYYSHRMIDLTPFSVQRLLQLANHPVLGPAINDLTVVHVFYDASTWIKRVNSLRRDEGPIPEPKELKRQFSVSTGHLAWLLSKRQQQQGQFIDDIVASLAQVLGNIGSLRSLRLGTCIVRQRTSDYFRLYDSAPPAGLNWNALWDDCRRLLKIVTLAMTRSKVNVDTLSVFDKCFGKVQSKLLTEISTDLTSRGFPEATGAKIKNLHLSFSTATVVLGSDIAFMTHGSMMPLLSERLPEGAPSARGPENFPGVATFLKLTPELESLDLYMYNTLDGPPRAYDKVFTHISKEVLLPKLRRLTLRGIRTTQEALLLFLRNHPGITDLDLRDVHVSRGNWSPILKHFQSMDKLSRLHLENCWSEPTHLLNLEPVNQLFDDGKRGTGHSYSTKNGTMVHTRDIASEELRQEGGLRFVKMKGSTRGKGSKTLMAWMKERREAYGPP</sequence>
<protein>
    <recommendedName>
        <fullName evidence="3">F-box domain-containing protein</fullName>
    </recommendedName>
</protein>
<dbReference type="InterPro" id="IPR036047">
    <property type="entry name" value="F-box-like_dom_sf"/>
</dbReference>
<evidence type="ECO:0000313" key="2">
    <source>
        <dbReference type="Proteomes" id="UP000078559"/>
    </source>
</evidence>
<dbReference type="SUPFAM" id="SSF52047">
    <property type="entry name" value="RNI-like"/>
    <property type="match status" value="1"/>
</dbReference>